<organism evidence="8 9">
    <name type="scientific">Cnephaeus nilssonii</name>
    <name type="common">Northern bat</name>
    <name type="synonym">Eptesicus nilssonii</name>
    <dbReference type="NCBI Taxonomy" id="3371016"/>
    <lineage>
        <taxon>Eukaryota</taxon>
        <taxon>Metazoa</taxon>
        <taxon>Chordata</taxon>
        <taxon>Craniata</taxon>
        <taxon>Vertebrata</taxon>
        <taxon>Euteleostomi</taxon>
        <taxon>Mammalia</taxon>
        <taxon>Eutheria</taxon>
        <taxon>Laurasiatheria</taxon>
        <taxon>Chiroptera</taxon>
        <taxon>Yangochiroptera</taxon>
        <taxon>Vespertilionidae</taxon>
        <taxon>Cnephaeus</taxon>
    </lineage>
</organism>
<dbReference type="GO" id="GO:0030027">
    <property type="term" value="C:lamellipodium"/>
    <property type="evidence" value="ECO:0007669"/>
    <property type="project" value="TreeGrafter"/>
</dbReference>
<dbReference type="GO" id="GO:0030674">
    <property type="term" value="F:protein-macromolecule adaptor activity"/>
    <property type="evidence" value="ECO:0007669"/>
    <property type="project" value="InterPro"/>
</dbReference>
<dbReference type="GO" id="GO:0007163">
    <property type="term" value="P:establishment or maintenance of cell polarity"/>
    <property type="evidence" value="ECO:0007669"/>
    <property type="project" value="TreeGrafter"/>
</dbReference>
<dbReference type="GO" id="GO:0016477">
    <property type="term" value="P:cell migration"/>
    <property type="evidence" value="ECO:0007669"/>
    <property type="project" value="TreeGrafter"/>
</dbReference>
<dbReference type="Pfam" id="PF06268">
    <property type="entry name" value="Fascin"/>
    <property type="match status" value="2"/>
</dbReference>
<keyword evidence="3" id="KW-0963">Cytoplasm</keyword>
<dbReference type="GO" id="GO:0001726">
    <property type="term" value="C:ruffle"/>
    <property type="evidence" value="ECO:0007669"/>
    <property type="project" value="TreeGrafter"/>
</dbReference>
<dbReference type="GO" id="GO:0005902">
    <property type="term" value="C:microvillus"/>
    <property type="evidence" value="ECO:0007669"/>
    <property type="project" value="TreeGrafter"/>
</dbReference>
<accession>A0AA40HPT2</accession>
<keyword evidence="9" id="KW-1185">Reference proteome</keyword>
<sequence length="675" mass="75010">MPEAWTHFLWVWIDAEPGPFPHYGGMRGSSQSQCARVTEVLSPSQPLPGKFPLGTSSGGYFGPDSRPYGLWNLTAGGKAGPEGVISCGAGPMEEVEWMQRLPKPEDLRVGLISWAGSYLTYEPYKNMVTTTAKGLGRRQTWEILVSNEHDTQAVVRLRSLQGLYLLCEADGSLCYDRPRTSHHGCFLLRFHRNGKWTLQCIISGRYLESDGHDVFCNSRVLSAYHMWTPRPALHVHVILYSPFNHRYARADPTVGRVWVDAPVPCLGECGFLLHFQDGCYHLETSTHCFLSHLDRLVSKPSSQTAFHMQVRPGGLVALSDGEGGMLYAQGPRLLLGLGSNPHRGEEWFILQRCPTWVSLRAKTRKFLSVVYAASEHLTPMSLFQFESNNDRPMLQLRSANGCYLAQRRHRTVLANGHPMECDTSSSPSGRFLGIAPNSLLIANATIPGPNEEFGIRLANRPFLALRGRYGYVGISSGHDLMQCNMDQPNCIHLLPCRQGIYHFQAQGGSFWSITSFGTFRPWGKFALNFCIELQGSNLLTVLAPNGFYMRSDRSGTLLADSEDITKESMGCHLQKSNSSRRNYYTKQNKNPRVKIHEKNICYTTFPTQFSKTSVYSNNTSQKATPKTLALQYWGAKPEQGLRGTKTDGGGGGGSERKGKDGRTVLNAGGSAVGRR</sequence>
<keyword evidence="5" id="KW-0206">Cytoskeleton</keyword>
<dbReference type="GO" id="GO:0005737">
    <property type="term" value="C:cytoplasm"/>
    <property type="evidence" value="ECO:0007669"/>
    <property type="project" value="TreeGrafter"/>
</dbReference>
<dbReference type="Proteomes" id="UP001177744">
    <property type="component" value="Unassembled WGS sequence"/>
</dbReference>
<dbReference type="InterPro" id="IPR010431">
    <property type="entry name" value="Fascin"/>
</dbReference>
<gene>
    <name evidence="8" type="ORF">QTO34_004753</name>
</gene>
<dbReference type="GO" id="GO:0051017">
    <property type="term" value="P:actin filament bundle assembly"/>
    <property type="evidence" value="ECO:0007669"/>
    <property type="project" value="TreeGrafter"/>
</dbReference>
<dbReference type="GO" id="GO:0031253">
    <property type="term" value="C:cell projection membrane"/>
    <property type="evidence" value="ECO:0007669"/>
    <property type="project" value="TreeGrafter"/>
</dbReference>
<dbReference type="PANTHER" id="PTHR10551:SF1">
    <property type="entry name" value="FASCIN-3"/>
    <property type="match status" value="1"/>
</dbReference>
<evidence type="ECO:0000256" key="1">
    <source>
        <dbReference type="ARBA" id="ARBA00004245"/>
    </source>
</evidence>
<dbReference type="GO" id="GO:0030175">
    <property type="term" value="C:filopodium"/>
    <property type="evidence" value="ECO:0007669"/>
    <property type="project" value="TreeGrafter"/>
</dbReference>
<name>A0AA40HPT2_CNENI</name>
<dbReference type="InterPro" id="IPR008999">
    <property type="entry name" value="Actin-crosslinking"/>
</dbReference>
<dbReference type="GO" id="GO:0030426">
    <property type="term" value="C:growth cone"/>
    <property type="evidence" value="ECO:0007669"/>
    <property type="project" value="TreeGrafter"/>
</dbReference>
<evidence type="ECO:0000259" key="7">
    <source>
        <dbReference type="Pfam" id="PF06268"/>
    </source>
</evidence>
<dbReference type="GO" id="GO:0051015">
    <property type="term" value="F:actin filament binding"/>
    <property type="evidence" value="ECO:0007669"/>
    <property type="project" value="InterPro"/>
</dbReference>
<evidence type="ECO:0000256" key="2">
    <source>
        <dbReference type="ARBA" id="ARBA00007415"/>
    </source>
</evidence>
<dbReference type="Gene3D" id="2.80.10.50">
    <property type="match status" value="3"/>
</dbReference>
<dbReference type="GO" id="GO:0015629">
    <property type="term" value="C:actin cytoskeleton"/>
    <property type="evidence" value="ECO:0007669"/>
    <property type="project" value="TreeGrafter"/>
</dbReference>
<evidence type="ECO:0000313" key="9">
    <source>
        <dbReference type="Proteomes" id="UP001177744"/>
    </source>
</evidence>
<comment type="similarity">
    <text evidence="2">Belongs to the fascin family.</text>
</comment>
<reference evidence="8" key="1">
    <citation type="submission" date="2023-06" db="EMBL/GenBank/DDBJ databases">
        <title>Reference genome for the Northern bat (Eptesicus nilssonii), a most northern bat species.</title>
        <authorList>
            <person name="Laine V.N."/>
            <person name="Pulliainen A.T."/>
            <person name="Lilley T.M."/>
        </authorList>
    </citation>
    <scope>NUCLEOTIDE SEQUENCE</scope>
    <source>
        <strain evidence="8">BLF_Eptnil</strain>
        <tissue evidence="8">Kidney</tissue>
    </source>
</reference>
<dbReference type="AlphaFoldDB" id="A0AA40HPT2"/>
<evidence type="ECO:0000313" key="8">
    <source>
        <dbReference type="EMBL" id="KAK1335171.1"/>
    </source>
</evidence>
<dbReference type="FunFam" id="2.80.10.50:FF:000055">
    <property type="entry name" value="Fascin"/>
    <property type="match status" value="1"/>
</dbReference>
<feature type="domain" description="Fascin-like" evidence="7">
    <location>
        <begin position="363"/>
        <end position="454"/>
    </location>
</feature>
<feature type="region of interest" description="Disordered" evidence="6">
    <location>
        <begin position="635"/>
        <end position="675"/>
    </location>
</feature>
<evidence type="ECO:0000256" key="3">
    <source>
        <dbReference type="ARBA" id="ARBA00022490"/>
    </source>
</evidence>
<dbReference type="EMBL" id="JAULJE010000014">
    <property type="protein sequence ID" value="KAK1335171.1"/>
    <property type="molecule type" value="Genomic_DNA"/>
</dbReference>
<dbReference type="FunFam" id="2.80.10.50:FF:000050">
    <property type="entry name" value="Fascin"/>
    <property type="match status" value="1"/>
</dbReference>
<proteinExistence type="inferred from homology"/>
<comment type="subcellular location">
    <subcellularLocation>
        <location evidence="1">Cytoplasm</location>
        <location evidence="1">Cytoskeleton</location>
    </subcellularLocation>
</comment>
<keyword evidence="4" id="KW-0009">Actin-binding</keyword>
<dbReference type="InterPro" id="IPR022768">
    <property type="entry name" value="Fascin-like_dom"/>
</dbReference>
<evidence type="ECO:0000256" key="6">
    <source>
        <dbReference type="SAM" id="MobiDB-lite"/>
    </source>
</evidence>
<evidence type="ECO:0000256" key="4">
    <source>
        <dbReference type="ARBA" id="ARBA00023203"/>
    </source>
</evidence>
<comment type="caution">
    <text evidence="8">The sequence shown here is derived from an EMBL/GenBank/DDBJ whole genome shotgun (WGS) entry which is preliminary data.</text>
</comment>
<dbReference type="SUPFAM" id="SSF50405">
    <property type="entry name" value="Actin-crosslinking proteins"/>
    <property type="match status" value="4"/>
</dbReference>
<dbReference type="PANTHER" id="PTHR10551">
    <property type="entry name" value="FASCIN"/>
    <property type="match status" value="1"/>
</dbReference>
<evidence type="ECO:0000256" key="5">
    <source>
        <dbReference type="ARBA" id="ARBA00023212"/>
    </source>
</evidence>
<dbReference type="FunFam" id="2.80.10.50:FF:000051">
    <property type="entry name" value="Fascin"/>
    <property type="match status" value="1"/>
</dbReference>
<feature type="domain" description="Fascin-like" evidence="7">
    <location>
        <begin position="117"/>
        <end position="216"/>
    </location>
</feature>
<protein>
    <recommendedName>
        <fullName evidence="7">Fascin-like domain-containing protein</fullName>
    </recommendedName>
</protein>